<dbReference type="InterPro" id="IPR002823">
    <property type="entry name" value="DUF112_TM"/>
</dbReference>
<dbReference type="Proteomes" id="UP000249130">
    <property type="component" value="Unassembled WGS sequence"/>
</dbReference>
<evidence type="ECO:0000313" key="4">
    <source>
        <dbReference type="Proteomes" id="UP000249130"/>
    </source>
</evidence>
<evidence type="ECO:0000313" key="3">
    <source>
        <dbReference type="EMBL" id="RAI38463.1"/>
    </source>
</evidence>
<dbReference type="EMBL" id="NPEX01000359">
    <property type="protein sequence ID" value="RAI38463.1"/>
    <property type="molecule type" value="Genomic_DNA"/>
</dbReference>
<feature type="domain" description="DUF112" evidence="2">
    <location>
        <begin position="20"/>
        <end position="439"/>
    </location>
</feature>
<dbReference type="RefSeq" id="WP_111422324.1">
    <property type="nucleotide sequence ID" value="NZ_NPEX01000359.1"/>
</dbReference>
<dbReference type="AlphaFoldDB" id="A0A327KLQ6"/>
<feature type="transmembrane region" description="Helical" evidence="1">
    <location>
        <begin position="20"/>
        <end position="49"/>
    </location>
</feature>
<dbReference type="Pfam" id="PF01970">
    <property type="entry name" value="TctA"/>
    <property type="match status" value="1"/>
</dbReference>
<reference evidence="3 4" key="1">
    <citation type="submission" date="2017-07" db="EMBL/GenBank/DDBJ databases">
        <title>Draft Genome Sequences of Select Purple Nonsulfur Bacteria.</title>
        <authorList>
            <person name="Lasarre B."/>
            <person name="Mckinlay J.B."/>
        </authorList>
    </citation>
    <scope>NUCLEOTIDE SEQUENCE [LARGE SCALE GENOMIC DNA]</scope>
    <source>
        <strain evidence="3 4">DSM 5909</strain>
    </source>
</reference>
<protein>
    <recommendedName>
        <fullName evidence="2">DUF112 domain-containing protein</fullName>
    </recommendedName>
</protein>
<keyword evidence="1" id="KW-0812">Transmembrane</keyword>
<accession>A0A327KLQ6</accession>
<name>A0A327KLQ6_9BRAD</name>
<sequence>MDLLSNLALGFSVALTPWNILFAFIGAMIGTLIGVLPGIGPIATIAMLLPLTFHLEPTAGLIMLAGIFYGAQYGGSTSAILINLPGETSSVVTTLDGHQMAIQGRAGAALAAAALASFFAGCVSTALLAAFAPPLARVGQSFGSPEYFSLMLLGLIAAVVLAHGSVIKAIAMIVLGLLLGLVGTDGNTGGQRFTFGLNELADGLDVATLAIGLFGISEIMANLAQRDASRDVVAKKITRLWPTADDFRRGWPAVLRGTSLGAVLGVLPGGGATLSSFAAYALEKRVSDRPAMFGRGAIEGVAAPEAANNAGAQSSFIPMLTLGIPGNPVMALMIGALMIHGIQPGPQIMTERPEMFWGMVASMWVGNLMLVIINLPLIGFWVQLLKVPYRFLYLAILLFCAIGVYTVSNSPAAVIMAAVFGVAGYLFQRLHCEPAPLILGFVLGPLMEENLRRALRVSGGDPMIFVERPVSLGLLIVAAILLLIVALPAIRSGREQAFQE</sequence>
<feature type="transmembrane region" description="Helical" evidence="1">
    <location>
        <begin position="152"/>
        <end position="179"/>
    </location>
</feature>
<comment type="caution">
    <text evidence="3">The sequence shown here is derived from an EMBL/GenBank/DDBJ whole genome shotgun (WGS) entry which is preliminary data.</text>
</comment>
<feature type="transmembrane region" description="Helical" evidence="1">
    <location>
        <begin position="260"/>
        <end position="282"/>
    </location>
</feature>
<evidence type="ECO:0000259" key="2">
    <source>
        <dbReference type="Pfam" id="PF01970"/>
    </source>
</evidence>
<feature type="transmembrane region" description="Helical" evidence="1">
    <location>
        <begin position="470"/>
        <end position="490"/>
    </location>
</feature>
<feature type="transmembrane region" description="Helical" evidence="1">
    <location>
        <begin position="355"/>
        <end position="382"/>
    </location>
</feature>
<proteinExistence type="predicted"/>
<feature type="transmembrane region" description="Helical" evidence="1">
    <location>
        <begin position="394"/>
        <end position="427"/>
    </location>
</feature>
<dbReference type="OrthoDB" id="7912266at2"/>
<organism evidence="3 4">
    <name type="scientific">Rhodoplanes roseus</name>
    <dbReference type="NCBI Taxonomy" id="29409"/>
    <lineage>
        <taxon>Bacteria</taxon>
        <taxon>Pseudomonadati</taxon>
        <taxon>Pseudomonadota</taxon>
        <taxon>Alphaproteobacteria</taxon>
        <taxon>Hyphomicrobiales</taxon>
        <taxon>Nitrobacteraceae</taxon>
        <taxon>Rhodoplanes</taxon>
    </lineage>
</organism>
<evidence type="ECO:0000256" key="1">
    <source>
        <dbReference type="SAM" id="Phobius"/>
    </source>
</evidence>
<feature type="transmembrane region" description="Helical" evidence="1">
    <location>
        <begin position="106"/>
        <end position="131"/>
    </location>
</feature>
<keyword evidence="1" id="KW-0472">Membrane</keyword>
<dbReference type="PANTHER" id="PTHR35342">
    <property type="entry name" value="TRICARBOXYLIC TRANSPORT PROTEIN"/>
    <property type="match status" value="1"/>
</dbReference>
<gene>
    <name evidence="3" type="ORF">CH341_27810</name>
</gene>
<feature type="transmembrane region" description="Helical" evidence="1">
    <location>
        <begin position="322"/>
        <end position="343"/>
    </location>
</feature>
<keyword evidence="4" id="KW-1185">Reference proteome</keyword>
<dbReference type="PANTHER" id="PTHR35342:SF5">
    <property type="entry name" value="TRICARBOXYLIC TRANSPORT PROTEIN"/>
    <property type="match status" value="1"/>
</dbReference>
<keyword evidence="1" id="KW-1133">Transmembrane helix</keyword>